<dbReference type="PROSITE" id="PS50011">
    <property type="entry name" value="PROTEIN_KINASE_DOM"/>
    <property type="match status" value="2"/>
</dbReference>
<dbReference type="SUPFAM" id="SSF55073">
    <property type="entry name" value="Nucleotide cyclase"/>
    <property type="match status" value="1"/>
</dbReference>
<evidence type="ECO:0000256" key="15">
    <source>
        <dbReference type="ARBA" id="ARBA00047899"/>
    </source>
</evidence>
<feature type="region of interest" description="Disordered" evidence="18">
    <location>
        <begin position="1192"/>
        <end position="1217"/>
    </location>
</feature>
<dbReference type="PROSITE" id="PS00107">
    <property type="entry name" value="PROTEIN_KINASE_ATP"/>
    <property type="match status" value="1"/>
</dbReference>
<protein>
    <recommendedName>
        <fullName evidence="2">non-specific serine/threonine protein kinase</fullName>
        <ecNumber evidence="2">2.7.11.1</ecNumber>
    </recommendedName>
</protein>
<dbReference type="Gene3D" id="3.30.200.20">
    <property type="entry name" value="Phosphorylase Kinase, domain 1"/>
    <property type="match status" value="2"/>
</dbReference>
<evidence type="ECO:0000256" key="6">
    <source>
        <dbReference type="ARBA" id="ARBA00022729"/>
    </source>
</evidence>
<evidence type="ECO:0000256" key="3">
    <source>
        <dbReference type="ARBA" id="ARBA00022527"/>
    </source>
</evidence>
<dbReference type="FunFam" id="3.30.200.20:FF:000060">
    <property type="entry name" value="Serine/threonine-protein kinase isoform 1"/>
    <property type="match status" value="1"/>
</dbReference>
<feature type="domain" description="Protein kinase" evidence="20">
    <location>
        <begin position="934"/>
        <end position="1188"/>
    </location>
</feature>
<dbReference type="SUPFAM" id="SSF53822">
    <property type="entry name" value="Periplasmic binding protein-like I"/>
    <property type="match status" value="1"/>
</dbReference>
<dbReference type="InterPro" id="IPR028081">
    <property type="entry name" value="Leu-bd"/>
</dbReference>
<evidence type="ECO:0000256" key="8">
    <source>
        <dbReference type="ARBA" id="ARBA00022741"/>
    </source>
</evidence>
<keyword evidence="7" id="KW-0677">Repeat</keyword>
<feature type="domain" description="Protein kinase" evidence="20">
    <location>
        <begin position="1398"/>
        <end position="1645"/>
    </location>
</feature>
<keyword evidence="3" id="KW-0723">Serine/threonine-protein kinase</keyword>
<evidence type="ECO:0000256" key="1">
    <source>
        <dbReference type="ARBA" id="ARBA00004479"/>
    </source>
</evidence>
<dbReference type="PANTHER" id="PTHR44329:SF298">
    <property type="entry name" value="MIXED LINEAGE KINASE DOMAIN-LIKE PROTEIN"/>
    <property type="match status" value="1"/>
</dbReference>
<dbReference type="SUPFAM" id="SSF56112">
    <property type="entry name" value="Protein kinase-like (PK-like)"/>
    <property type="match status" value="2"/>
</dbReference>
<dbReference type="Pfam" id="PF07714">
    <property type="entry name" value="PK_Tyr_Ser-Thr"/>
    <property type="match status" value="2"/>
</dbReference>
<comment type="catalytic activity">
    <reaction evidence="15">
        <text>L-threonyl-[protein] + ATP = O-phospho-L-threonyl-[protein] + ADP + H(+)</text>
        <dbReference type="Rhea" id="RHEA:46608"/>
        <dbReference type="Rhea" id="RHEA-COMP:11060"/>
        <dbReference type="Rhea" id="RHEA-COMP:11605"/>
        <dbReference type="ChEBI" id="CHEBI:15378"/>
        <dbReference type="ChEBI" id="CHEBI:30013"/>
        <dbReference type="ChEBI" id="CHEBI:30616"/>
        <dbReference type="ChEBI" id="CHEBI:61977"/>
        <dbReference type="ChEBI" id="CHEBI:456216"/>
        <dbReference type="EC" id="2.7.11.1"/>
    </reaction>
</comment>
<keyword evidence="14" id="KW-0325">Glycoprotein</keyword>
<evidence type="ECO:0000256" key="4">
    <source>
        <dbReference type="ARBA" id="ARBA00022679"/>
    </source>
</evidence>
<proteinExistence type="predicted"/>
<evidence type="ECO:0000256" key="2">
    <source>
        <dbReference type="ARBA" id="ARBA00012513"/>
    </source>
</evidence>
<evidence type="ECO:0000256" key="16">
    <source>
        <dbReference type="ARBA" id="ARBA00048679"/>
    </source>
</evidence>
<evidence type="ECO:0000256" key="19">
    <source>
        <dbReference type="SAM" id="Phobius"/>
    </source>
</evidence>
<accession>V9SEN0</accession>
<keyword evidence="4" id="KW-0808">Transferase</keyword>
<evidence type="ECO:0000256" key="9">
    <source>
        <dbReference type="ARBA" id="ARBA00022777"/>
    </source>
</evidence>
<evidence type="ECO:0000259" key="20">
    <source>
        <dbReference type="PROSITE" id="PS50011"/>
    </source>
</evidence>
<feature type="compositionally biased region" description="Low complexity" evidence="18">
    <location>
        <begin position="1193"/>
        <end position="1206"/>
    </location>
</feature>
<keyword evidence="13" id="KW-0675">Receptor</keyword>
<evidence type="ECO:0000313" key="22">
    <source>
        <dbReference type="Proteomes" id="UP000232615"/>
    </source>
</evidence>
<evidence type="ECO:0000256" key="18">
    <source>
        <dbReference type="SAM" id="MobiDB-lite"/>
    </source>
</evidence>
<evidence type="ECO:0000256" key="7">
    <source>
        <dbReference type="ARBA" id="ARBA00022737"/>
    </source>
</evidence>
<keyword evidence="10 17" id="KW-0067">ATP-binding</keyword>
<dbReference type="InterPro" id="IPR008271">
    <property type="entry name" value="Ser/Thr_kinase_AS"/>
</dbReference>
<reference evidence="21 22" key="1">
    <citation type="journal article" date="2014" name="Arch. Virol.">
        <title>Complete genome sequence of Tunisvirus, a new member of the proposed family Marseilleviridae.</title>
        <authorList>
            <person name="Aherfi S."/>
            <person name="Boughalmi M."/>
            <person name="Pagnier I."/>
            <person name="Fournous G."/>
            <person name="La Scola B."/>
            <person name="Raoult D."/>
            <person name="Colson P."/>
        </authorList>
    </citation>
    <scope>NUCLEOTIDE SEQUENCE [LARGE SCALE GENOMIC DNA]</scope>
    <source>
        <strain evidence="21 22">U484</strain>
    </source>
</reference>
<feature type="transmembrane region" description="Helical" evidence="19">
    <location>
        <begin position="890"/>
        <end position="918"/>
    </location>
</feature>
<dbReference type="InterPro" id="IPR000719">
    <property type="entry name" value="Prot_kinase_dom"/>
</dbReference>
<dbReference type="PANTHER" id="PTHR44329">
    <property type="entry name" value="SERINE/THREONINE-PROTEIN KINASE TNNI3K-RELATED"/>
    <property type="match status" value="1"/>
</dbReference>
<dbReference type="InterPro" id="IPR051681">
    <property type="entry name" value="Ser/Thr_Kinases-Pseudokinases"/>
</dbReference>
<gene>
    <name evidence="21" type="ORF">TNS_ORF467</name>
</gene>
<dbReference type="Gene3D" id="3.40.50.2300">
    <property type="match status" value="2"/>
</dbReference>
<keyword evidence="8 17" id="KW-0547">Nucleotide-binding</keyword>
<dbReference type="GO" id="GO:0004674">
    <property type="term" value="F:protein serine/threonine kinase activity"/>
    <property type="evidence" value="ECO:0007669"/>
    <property type="project" value="UniProtKB-KW"/>
</dbReference>
<dbReference type="InterPro" id="IPR029787">
    <property type="entry name" value="Nucleotide_cyclase"/>
</dbReference>
<dbReference type="InterPro" id="IPR001245">
    <property type="entry name" value="Ser-Thr/Tyr_kinase_cat_dom"/>
</dbReference>
<dbReference type="EC" id="2.7.11.1" evidence="2"/>
<evidence type="ECO:0000256" key="5">
    <source>
        <dbReference type="ARBA" id="ARBA00022692"/>
    </source>
</evidence>
<evidence type="ECO:0000256" key="14">
    <source>
        <dbReference type="ARBA" id="ARBA00023180"/>
    </source>
</evidence>
<keyword evidence="11 19" id="KW-1133">Transmembrane helix</keyword>
<dbReference type="Gene3D" id="1.10.510.10">
    <property type="entry name" value="Transferase(Phosphotransferase) domain 1"/>
    <property type="match status" value="2"/>
</dbReference>
<dbReference type="Gene3D" id="3.30.70.1230">
    <property type="entry name" value="Nucleotide cyclase"/>
    <property type="match status" value="1"/>
</dbReference>
<evidence type="ECO:0000313" key="21">
    <source>
        <dbReference type="EMBL" id="AHC55185.1"/>
    </source>
</evidence>
<dbReference type="GO" id="GO:0016020">
    <property type="term" value="C:membrane"/>
    <property type="evidence" value="ECO:0007669"/>
    <property type="project" value="UniProtKB-SubCell"/>
</dbReference>
<comment type="catalytic activity">
    <reaction evidence="16">
        <text>L-seryl-[protein] + ATP = O-phospho-L-seryl-[protein] + ADP + H(+)</text>
        <dbReference type="Rhea" id="RHEA:17989"/>
        <dbReference type="Rhea" id="RHEA-COMP:9863"/>
        <dbReference type="Rhea" id="RHEA-COMP:11604"/>
        <dbReference type="ChEBI" id="CHEBI:15378"/>
        <dbReference type="ChEBI" id="CHEBI:29999"/>
        <dbReference type="ChEBI" id="CHEBI:30616"/>
        <dbReference type="ChEBI" id="CHEBI:83421"/>
        <dbReference type="ChEBI" id="CHEBI:456216"/>
        <dbReference type="EC" id="2.7.11.1"/>
    </reaction>
</comment>
<feature type="binding site" evidence="17">
    <location>
        <position position="961"/>
    </location>
    <ligand>
        <name>ATP</name>
        <dbReference type="ChEBI" id="CHEBI:30616"/>
    </ligand>
</feature>
<dbReference type="CDD" id="cd13999">
    <property type="entry name" value="STKc_MAP3K-like"/>
    <property type="match status" value="2"/>
</dbReference>
<dbReference type="GO" id="GO:0005524">
    <property type="term" value="F:ATP binding"/>
    <property type="evidence" value="ECO:0007669"/>
    <property type="project" value="UniProtKB-UniRule"/>
</dbReference>
<dbReference type="SMART" id="SM00220">
    <property type="entry name" value="S_TKc"/>
    <property type="match status" value="2"/>
</dbReference>
<keyword evidence="9" id="KW-0418">Kinase</keyword>
<keyword evidence="22" id="KW-1185">Reference proteome</keyword>
<name>V9SEN0_9VIRU</name>
<sequence>MVTFINKILSNIFNAFGKGQRTRSPILPESCFSVPFYLNSKVCPVPASITGPIRSEPNGLLAIPKDGTFLGRQGENLINRPLLFARESVVSSSNFVLELFPSFGRTRKNACARECYLTICHEPACSFLTKKGNVFSIHLFVERHDTQKDRKSFAQEIIFAKYEKRIATKKSFLKQKKELKVMDWRGLLLCFLLLANFAESQVVISTTAARSGPAVGVGGLIEGLQTAMYAANNKTTDDRNGVLKTKNLEFLVLDDQQDYFQAVNNLQYLFSLPEDELLAVTCLAPMQTAIVQSFPEQASPPPLFGSFSGDVKLFTPFSRNYLNLRPSFDTEFYVMAQFLTSNLRVSRIAFVAGAGLDGTSLNFTRSIEPFGLRVVAGHVIPDYTVISGPMMDEAVQIITDANPQAIVILLFGPQSAEFIRRCKQVLPDLVFIIETLVMNDTPNELWLTGDSANVYSLSPFPLLADNDSQLQNEFYRDQEAYFPQWTPAAEQAIEGYVNGRWIISILEKMTGPVTRENFLQTVFSNPIIKIGEAFFGPLGDDCEGQFGCCNSATRLMYVFKYPNGFGEYATERPMSWSSCNPTTLDFQVPTKLGQTLDAPETPLRLGIPQSSGFILLSYDDRGDQQLVETNVQELETLDNVPLFISLPLEKALLVEKPVFGVTPFPQEFKENFFSVSLSPKEELWAVLQKVVGSSFLDPFGSFSDFDVALENFGKAKGDEVVVVVGEGTSVFSNYPNSRFVFLSCLYPEIVVHDATLSGISLDRVLFVSSIPFFQVQNISLTQEFEGTSQAEFWSFLNFKFVQKVATGEYSSSRIQANVRSLSSTDLGGFVIGGYSNVCPEGSDLECCNKGSRTVFFTNGNFEDEDSLNVPFCNAKFSASSGDSSSDSTGAIIGGVLGGAAAILLLCCLLVALVLFFVFSKREKKQEWDVDFSELECSKLIGEGYSGRVFEGTWKGQEVAIKVLKSQAPTKKAVEEFRKEAAVLAGLRHPNIILFMAACTKPPNMCIITEHMALGSLFEILHNELLPALPEALAIKIATQAAKGMHFLHSSGIAHRDFKSLNLLVNEKWDVKVSDFGMAGFLKDGQVGIGTVFWTAPEILNEEQNCDLQKADVYSFGIVLWEMLTRKAPYQGKTPAMVAVSVIRDDERPEIPNSPLFDQAYLDLMVNCWEKDPDTRPTFLEVLSRISGLSPLGSSTNRSNLSSTSSMDSERVTKNTGKYPEPDEYVSLALIDIVDAFTFWEEEPEKAREVFTKFNSVCRTSAEKYGAYESFVQGMEKGEGCILFVFSSEKSAMFCCEEIFETLSEESWPGKCRAGIASGCVLAKKGLSPVLYGETTEKLKSLCESSRPGQIQVDRVSSCRDFKRIQDSQRIFEEEGSQVKVSGLLSINTSRFVLNFKDISIGKQIGLGSFGVCFEGSWRGVNVCVKRVVDQNMNEDAKLRFREEASLLAKFDEHKNIVTFVGACYQKPNICLVTVLETPGDLGKVLASDARIDTQTKKKILAGVCSGLDFLHSKNILHRDIKSSNVLVDENWNAKISDFGFARLKESCATQTSCGSPCYTAPEILRGQKYDEKADIFSLGVLIWEVMTRRIPYEGDNPVRVAEKVRDGKRLTIPFDCPKRIRKIIQRCWDETPSERPSAFEVSLVFAEEEQV</sequence>
<dbReference type="InterPro" id="IPR017441">
    <property type="entry name" value="Protein_kinase_ATP_BS"/>
</dbReference>
<dbReference type="Pfam" id="PF13458">
    <property type="entry name" value="Peripla_BP_6"/>
    <property type="match status" value="1"/>
</dbReference>
<dbReference type="PRINTS" id="PR00109">
    <property type="entry name" value="TYRKINASE"/>
</dbReference>
<dbReference type="InterPro" id="IPR028082">
    <property type="entry name" value="Peripla_BP_I"/>
</dbReference>
<keyword evidence="5 19" id="KW-0812">Transmembrane</keyword>
<keyword evidence="12 19" id="KW-0472">Membrane</keyword>
<keyword evidence="6" id="KW-0732">Signal</keyword>
<evidence type="ECO:0000256" key="11">
    <source>
        <dbReference type="ARBA" id="ARBA00022989"/>
    </source>
</evidence>
<comment type="subcellular location">
    <subcellularLocation>
        <location evidence="1">Membrane</location>
        <topology evidence="1">Single-pass type I membrane protein</topology>
    </subcellularLocation>
</comment>
<evidence type="ECO:0000256" key="12">
    <source>
        <dbReference type="ARBA" id="ARBA00023136"/>
    </source>
</evidence>
<dbReference type="Proteomes" id="UP000232615">
    <property type="component" value="Segment"/>
</dbReference>
<dbReference type="PROSITE" id="PS00108">
    <property type="entry name" value="PROTEIN_KINASE_ST"/>
    <property type="match status" value="2"/>
</dbReference>
<dbReference type="EMBL" id="KF483846">
    <property type="protein sequence ID" value="AHC55185.1"/>
    <property type="molecule type" value="Genomic_DNA"/>
</dbReference>
<organism evidence="21 22">
    <name type="scientific">Tunisvirus fontaine2</name>
    <dbReference type="NCBI Taxonomy" id="1421067"/>
    <lineage>
        <taxon>Viruses</taxon>
        <taxon>Varidnaviria</taxon>
        <taxon>Bamfordvirae</taxon>
        <taxon>Nucleocytoviricota</taxon>
        <taxon>Megaviricetes</taxon>
        <taxon>Pimascovirales</taxon>
        <taxon>Pimascovirales incertae sedis</taxon>
        <taxon>Marseilleviridae</taxon>
        <taxon>Losannavirus</taxon>
        <taxon>Losannavirus tunisense</taxon>
    </lineage>
</organism>
<evidence type="ECO:0000256" key="13">
    <source>
        <dbReference type="ARBA" id="ARBA00023170"/>
    </source>
</evidence>
<evidence type="ECO:0000256" key="17">
    <source>
        <dbReference type="PROSITE-ProRule" id="PRU10141"/>
    </source>
</evidence>
<evidence type="ECO:0000256" key="10">
    <source>
        <dbReference type="ARBA" id="ARBA00022840"/>
    </source>
</evidence>
<dbReference type="InterPro" id="IPR011009">
    <property type="entry name" value="Kinase-like_dom_sf"/>
</dbReference>